<dbReference type="PANTHER" id="PTHR14586:SF1">
    <property type="entry name" value="THIAMINE-TRIPHOSPHATASE"/>
    <property type="match status" value="1"/>
</dbReference>
<evidence type="ECO:0000313" key="2">
    <source>
        <dbReference type="EMBL" id="PXF46483.1"/>
    </source>
</evidence>
<dbReference type="InterPro" id="IPR023577">
    <property type="entry name" value="CYTH_domain"/>
</dbReference>
<dbReference type="GO" id="GO:0000287">
    <property type="term" value="F:magnesium ion binding"/>
    <property type="evidence" value="ECO:0007669"/>
    <property type="project" value="TreeGrafter"/>
</dbReference>
<dbReference type="EMBL" id="NBIV01000037">
    <property type="protein sequence ID" value="PXF46483.1"/>
    <property type="molecule type" value="Genomic_DNA"/>
</dbReference>
<dbReference type="Gene3D" id="2.40.320.10">
    <property type="entry name" value="Hypothetical Protein Pfu-838710-001"/>
    <property type="match status" value="1"/>
</dbReference>
<comment type="caution">
    <text evidence="2">The sequence shown here is derived from an EMBL/GenBank/DDBJ whole genome shotgun (WGS) entry which is preliminary data.</text>
</comment>
<dbReference type="Proteomes" id="UP000247409">
    <property type="component" value="Unassembled WGS sequence"/>
</dbReference>
<dbReference type="AlphaFoldDB" id="A0A2V3IWP6"/>
<dbReference type="PROSITE" id="PS51707">
    <property type="entry name" value="CYTH"/>
    <property type="match status" value="1"/>
</dbReference>
<feature type="domain" description="CYTH" evidence="1">
    <location>
        <begin position="8"/>
        <end position="193"/>
    </location>
</feature>
<dbReference type="GO" id="GO:0050333">
    <property type="term" value="F:thiamine triphosphate phosphatase activity"/>
    <property type="evidence" value="ECO:0007669"/>
    <property type="project" value="InterPro"/>
</dbReference>
<dbReference type="InterPro" id="IPR039582">
    <property type="entry name" value="THTPA"/>
</dbReference>
<dbReference type="PANTHER" id="PTHR14586">
    <property type="entry name" value="THIAMINE-TRIPHOSPHATASE"/>
    <property type="match status" value="1"/>
</dbReference>
<dbReference type="SUPFAM" id="SSF55154">
    <property type="entry name" value="CYTH-like phosphatases"/>
    <property type="match status" value="1"/>
</dbReference>
<dbReference type="InterPro" id="IPR033469">
    <property type="entry name" value="CYTH-like_dom_sf"/>
</dbReference>
<proteinExistence type="predicted"/>
<gene>
    <name evidence="2" type="ORF">BWQ96_03718</name>
</gene>
<dbReference type="GO" id="GO:0042357">
    <property type="term" value="P:thiamine diphosphate metabolic process"/>
    <property type="evidence" value="ECO:0007669"/>
    <property type="project" value="TreeGrafter"/>
</dbReference>
<organism evidence="2 3">
    <name type="scientific">Gracilariopsis chorda</name>
    <dbReference type="NCBI Taxonomy" id="448386"/>
    <lineage>
        <taxon>Eukaryota</taxon>
        <taxon>Rhodophyta</taxon>
        <taxon>Florideophyceae</taxon>
        <taxon>Rhodymeniophycidae</taxon>
        <taxon>Gracilariales</taxon>
        <taxon>Gracilariaceae</taxon>
        <taxon>Gracilariopsis</taxon>
    </lineage>
</organism>
<name>A0A2V3IWP6_9FLOR</name>
<evidence type="ECO:0000313" key="3">
    <source>
        <dbReference type="Proteomes" id="UP000247409"/>
    </source>
</evidence>
<evidence type="ECO:0000259" key="1">
    <source>
        <dbReference type="PROSITE" id="PS51707"/>
    </source>
</evidence>
<accession>A0A2V3IWP6</accession>
<reference evidence="2 3" key="1">
    <citation type="journal article" date="2018" name="Mol. Biol. Evol.">
        <title>Analysis of the draft genome of the red seaweed Gracilariopsis chorda provides insights into genome size evolution in Rhodophyta.</title>
        <authorList>
            <person name="Lee J."/>
            <person name="Yang E.C."/>
            <person name="Graf L."/>
            <person name="Yang J.H."/>
            <person name="Qiu H."/>
            <person name="Zel Zion U."/>
            <person name="Chan C.X."/>
            <person name="Stephens T.G."/>
            <person name="Weber A.P.M."/>
            <person name="Boo G.H."/>
            <person name="Boo S.M."/>
            <person name="Kim K.M."/>
            <person name="Shin Y."/>
            <person name="Jung M."/>
            <person name="Lee S.J."/>
            <person name="Yim H.S."/>
            <person name="Lee J.H."/>
            <person name="Bhattacharya D."/>
            <person name="Yoon H.S."/>
        </authorList>
    </citation>
    <scope>NUCLEOTIDE SEQUENCE [LARGE SCALE GENOMIC DNA]</scope>
    <source>
        <strain evidence="2 3">SKKU-2015</strain>
        <tissue evidence="2">Whole body</tissue>
    </source>
</reference>
<sequence>MQASASNPIEVESRFRVTPEAQKTILLHAGPCKQIQFTDRYFCEQLALSDKWLRMRDHAWQIKVPVKVDSSSRKGSVVYEELVGAAALEHVSKCGFETKGMDVYACITTVRTIWDMNIPVPWGSYAMQVTADECHSEDGFQYNIGEIEVLVQDKDEVAGASKAIEHARRELGLEQVDESGGKLMRYLSEKKPALYEKLRSKGLT</sequence>
<dbReference type="STRING" id="448386.A0A2V3IWP6"/>
<keyword evidence="3" id="KW-1185">Reference proteome</keyword>
<protein>
    <submittedName>
        <fullName evidence="2">Thiamine-triphosphatase</fullName>
    </submittedName>
</protein>
<dbReference type="OrthoDB" id="442176at2759"/>
<dbReference type="Pfam" id="PF01928">
    <property type="entry name" value="CYTH"/>
    <property type="match status" value="1"/>
</dbReference>